<name>A0A076FGD4_9VIRU</name>
<evidence type="ECO:0000313" key="5">
    <source>
        <dbReference type="Proteomes" id="UP000028667"/>
    </source>
</evidence>
<dbReference type="SUPFAM" id="SSF51126">
    <property type="entry name" value="Pectin lyase-like"/>
    <property type="match status" value="1"/>
</dbReference>
<accession>A0A076FGD4</accession>
<protein>
    <submittedName>
        <fullName evidence="4">Putative pectate lyase</fullName>
    </submittedName>
</protein>
<evidence type="ECO:0000256" key="2">
    <source>
        <dbReference type="SAM" id="MobiDB-lite"/>
    </source>
</evidence>
<dbReference type="InterPro" id="IPR011050">
    <property type="entry name" value="Pectin_lyase_fold/virulence"/>
</dbReference>
<dbReference type="RefSeq" id="YP_009052116.1">
    <property type="nucleotide sequence ID" value="NC_024697.1"/>
</dbReference>
<evidence type="ECO:0000313" key="4">
    <source>
        <dbReference type="EMBL" id="AII17140.1"/>
    </source>
</evidence>
<dbReference type="InterPro" id="IPR002022">
    <property type="entry name" value="Pec_lyase"/>
</dbReference>
<dbReference type="GeneID" id="20041586"/>
<dbReference type="Gene3D" id="2.160.20.10">
    <property type="entry name" value="Single-stranded right-handed beta-helix, Pectin lyase-like"/>
    <property type="match status" value="1"/>
</dbReference>
<dbReference type="InterPro" id="IPR045032">
    <property type="entry name" value="PEL"/>
</dbReference>
<feature type="compositionally biased region" description="Acidic residues" evidence="2">
    <location>
        <begin position="310"/>
        <end position="328"/>
    </location>
</feature>
<keyword evidence="5" id="KW-1185">Reference proteome</keyword>
<dbReference type="PANTHER" id="PTHR31683:SF18">
    <property type="entry name" value="PECTATE LYASE 21-RELATED"/>
    <property type="match status" value="1"/>
</dbReference>
<dbReference type="KEGG" id="vg:20041586"/>
<gene>
    <name evidence="4" type="ORF">AaV_038</name>
</gene>
<dbReference type="Proteomes" id="UP000028667">
    <property type="component" value="Segment"/>
</dbReference>
<evidence type="ECO:0000256" key="1">
    <source>
        <dbReference type="ARBA" id="ARBA00023239"/>
    </source>
</evidence>
<dbReference type="SMART" id="SM00656">
    <property type="entry name" value="Amb_all"/>
    <property type="match status" value="1"/>
</dbReference>
<organism evidence="4 5">
    <name type="scientific">Aureococcus anophagefferens virus</name>
    <dbReference type="NCBI Taxonomy" id="1474867"/>
    <lineage>
        <taxon>Viruses</taxon>
        <taxon>Varidnaviria</taxon>
        <taxon>Bamfordvirae</taxon>
        <taxon>Nucleocytoviricota</taxon>
        <taxon>Megaviricetes</taxon>
        <taxon>Imitervirales</taxon>
        <taxon>Schizomimiviridae</taxon>
        <taxon>Kratosvirus</taxon>
        <taxon>Kratosvirus quantuckense</taxon>
    </lineage>
</organism>
<dbReference type="PANTHER" id="PTHR31683">
    <property type="entry name" value="PECTATE LYASE 18-RELATED"/>
    <property type="match status" value="1"/>
</dbReference>
<dbReference type="Pfam" id="PF00544">
    <property type="entry name" value="Pectate_lyase_4"/>
    <property type="match status" value="1"/>
</dbReference>
<dbReference type="InterPro" id="IPR012334">
    <property type="entry name" value="Pectin_lyas_fold"/>
</dbReference>
<dbReference type="EMBL" id="KJ645900">
    <property type="protein sequence ID" value="AII17140.1"/>
    <property type="molecule type" value="Genomic_DNA"/>
</dbReference>
<evidence type="ECO:0000259" key="3">
    <source>
        <dbReference type="SMART" id="SM00656"/>
    </source>
</evidence>
<sequence length="385" mass="44109">MTFGFAFVEGKGLKTTTGGKGGKKYEINSDVNKFHDLCEDLRKNKEPSIIILKGTFKLDADDTSVFKIPSNCSIYGEGCTIIGGFEIKDQENVIINNVNFGLADRDKFDDEHDCMVIYTSHHVWIDHCNFVKCPDGCLDIKREASFVTISWCVFGKDQHKNMLIGHDDKHDEDKGNLKVTIHHCWYKSQTRNPRVRYGVVHVVNTFYDQNKVIGMGAAFKSTIHSEKNYFYKCAKPYDNNYGEDPEDRGVIYSVDDKLVDIGDLRVDEYKKENRLHELPYKGYPLDDVEKVKDIVEEGAGIIEDFKYSDSDSESEESDDESDDEENEDEFIKILKNIQKLNNKSDKNLKKIRKGKKKDSVQDLAKDARGYCSDINNIIDTFVKSF</sequence>
<feature type="region of interest" description="Disordered" evidence="2">
    <location>
        <begin position="306"/>
        <end position="328"/>
    </location>
</feature>
<feature type="domain" description="Pectate lyase" evidence="3">
    <location>
        <begin position="28"/>
        <end position="236"/>
    </location>
</feature>
<proteinExistence type="predicted"/>
<keyword evidence="1 4" id="KW-0456">Lyase</keyword>
<dbReference type="GO" id="GO:0030570">
    <property type="term" value="F:pectate lyase activity"/>
    <property type="evidence" value="ECO:0007669"/>
    <property type="project" value="InterPro"/>
</dbReference>
<reference evidence="4 5" key="1">
    <citation type="journal article" date="2014" name="Virology">
        <title>Genome of brown tide virus (AaV), the little giant of the Megaviridae, elucidates NCLDV genome expansion and host-virus coevolution.</title>
        <authorList>
            <person name="Moniruzzaman M."/>
            <person name="LeCleir G.R."/>
            <person name="Brown C.M."/>
            <person name="Gobler C.J."/>
            <person name="Bidle K.D."/>
            <person name="Wilson W.H."/>
            <person name="Wilhelm S.W."/>
        </authorList>
    </citation>
    <scope>NUCLEOTIDE SEQUENCE [LARGE SCALE GENOMIC DNA]</scope>
    <source>
        <strain evidence="4">BtV-01</strain>
    </source>
</reference>